<dbReference type="Pfam" id="PF00005">
    <property type="entry name" value="ABC_tran"/>
    <property type="match status" value="1"/>
</dbReference>
<protein>
    <submittedName>
        <fullName evidence="9">ABC transporter ATP-binding protein</fullName>
    </submittedName>
</protein>
<dbReference type="SMART" id="SM00382">
    <property type="entry name" value="AAA"/>
    <property type="match status" value="1"/>
</dbReference>
<keyword evidence="4" id="KW-1003">Cell membrane</keyword>
<dbReference type="InterPro" id="IPR003593">
    <property type="entry name" value="AAA+_ATPase"/>
</dbReference>
<dbReference type="AlphaFoldDB" id="A0AA90TS24"/>
<evidence type="ECO:0000313" key="9">
    <source>
        <dbReference type="EMBL" id="MDQ6600601.1"/>
    </source>
</evidence>
<dbReference type="GO" id="GO:0005886">
    <property type="term" value="C:plasma membrane"/>
    <property type="evidence" value="ECO:0007669"/>
    <property type="project" value="UniProtKB-SubCell"/>
</dbReference>
<dbReference type="FunFam" id="3.40.50.300:FF:000056">
    <property type="entry name" value="Cell division ATP-binding protein FtsE"/>
    <property type="match status" value="1"/>
</dbReference>
<evidence type="ECO:0000256" key="5">
    <source>
        <dbReference type="ARBA" id="ARBA00022741"/>
    </source>
</evidence>
<feature type="domain" description="ABC transporter" evidence="8">
    <location>
        <begin position="2"/>
        <end position="215"/>
    </location>
</feature>
<sequence length="215" mass="24142">MIKIENLKQSYLGVPVIKGLNLEIQKGELVFLQGSSGSGKSTFLKILNGYTEDFGGEVWIENVSIRKMKKFELRRITGTVYQSFELLERKTAFENVCLAGEVLGKSQSEIMGRAKELFEQVGLRGKEERYPAQLSGGEQQRVAIARALLNKPKILLADEPTGNLDPENAFMIMQLFSQINQQHGLTMLIVTHSKELVKAFPGRKIRMEGGIIREL</sequence>
<dbReference type="GO" id="GO:0005524">
    <property type="term" value="F:ATP binding"/>
    <property type="evidence" value="ECO:0007669"/>
    <property type="project" value="UniProtKB-KW"/>
</dbReference>
<dbReference type="InterPro" id="IPR003439">
    <property type="entry name" value="ABC_transporter-like_ATP-bd"/>
</dbReference>
<keyword evidence="6 9" id="KW-0067">ATP-binding</keyword>
<dbReference type="InterPro" id="IPR017871">
    <property type="entry name" value="ABC_transporter-like_CS"/>
</dbReference>
<dbReference type="GO" id="GO:0016887">
    <property type="term" value="F:ATP hydrolysis activity"/>
    <property type="evidence" value="ECO:0007669"/>
    <property type="project" value="InterPro"/>
</dbReference>
<comment type="similarity">
    <text evidence="2">Belongs to the ABC transporter superfamily.</text>
</comment>
<evidence type="ECO:0000256" key="6">
    <source>
        <dbReference type="ARBA" id="ARBA00022840"/>
    </source>
</evidence>
<name>A0AA90TS24_9BACI</name>
<dbReference type="PANTHER" id="PTHR43166">
    <property type="entry name" value="AMINO ACID IMPORT ATP-BINDING PROTEIN"/>
    <property type="match status" value="1"/>
</dbReference>
<dbReference type="EMBL" id="JAVGVR010000001">
    <property type="protein sequence ID" value="MDQ6600601.1"/>
    <property type="molecule type" value="Genomic_DNA"/>
</dbReference>
<comment type="subcellular location">
    <subcellularLocation>
        <location evidence="1">Cell membrane</location>
        <topology evidence="1">Peripheral membrane protein</topology>
    </subcellularLocation>
</comment>
<keyword evidence="7" id="KW-0472">Membrane</keyword>
<evidence type="ECO:0000256" key="7">
    <source>
        <dbReference type="ARBA" id="ARBA00023136"/>
    </source>
</evidence>
<keyword evidence="3" id="KW-0813">Transport</keyword>
<reference evidence="9" key="1">
    <citation type="submission" date="2023-08" db="EMBL/GenBank/DDBJ databases">
        <title>Nitrogen cycling bacteria in agricultural field soils.</title>
        <authorList>
            <person name="Jang J."/>
        </authorList>
    </citation>
    <scope>NUCLEOTIDE SEQUENCE</scope>
    <source>
        <strain evidence="9">PS3-36</strain>
    </source>
</reference>
<accession>A0AA90TS24</accession>
<keyword evidence="10" id="KW-1185">Reference proteome</keyword>
<dbReference type="CDD" id="cd03255">
    <property type="entry name" value="ABC_MJ0796_LolCDE_FtsE"/>
    <property type="match status" value="1"/>
</dbReference>
<dbReference type="PROSITE" id="PS50893">
    <property type="entry name" value="ABC_TRANSPORTER_2"/>
    <property type="match status" value="1"/>
</dbReference>
<dbReference type="PANTHER" id="PTHR43166:SF9">
    <property type="entry name" value="GLUTAMATE_ASPARTATE IMPORT ATP-BINDING PROTEIN GLTL"/>
    <property type="match status" value="1"/>
</dbReference>
<dbReference type="Gene3D" id="3.40.50.300">
    <property type="entry name" value="P-loop containing nucleotide triphosphate hydrolases"/>
    <property type="match status" value="1"/>
</dbReference>
<evidence type="ECO:0000256" key="3">
    <source>
        <dbReference type="ARBA" id="ARBA00022448"/>
    </source>
</evidence>
<evidence type="ECO:0000313" key="10">
    <source>
        <dbReference type="Proteomes" id="UP001178888"/>
    </source>
</evidence>
<organism evidence="9 10">
    <name type="scientific">Bacillus salipaludis</name>
    <dbReference type="NCBI Taxonomy" id="2547811"/>
    <lineage>
        <taxon>Bacteria</taxon>
        <taxon>Bacillati</taxon>
        <taxon>Bacillota</taxon>
        <taxon>Bacilli</taxon>
        <taxon>Bacillales</taxon>
        <taxon>Bacillaceae</taxon>
        <taxon>Bacillus</taxon>
    </lineage>
</organism>
<proteinExistence type="inferred from homology"/>
<evidence type="ECO:0000259" key="8">
    <source>
        <dbReference type="PROSITE" id="PS50893"/>
    </source>
</evidence>
<dbReference type="Proteomes" id="UP001178888">
    <property type="component" value="Unassembled WGS sequence"/>
</dbReference>
<comment type="caution">
    <text evidence="9">The sequence shown here is derived from an EMBL/GenBank/DDBJ whole genome shotgun (WGS) entry which is preliminary data.</text>
</comment>
<keyword evidence="5" id="KW-0547">Nucleotide-binding</keyword>
<evidence type="ECO:0000256" key="2">
    <source>
        <dbReference type="ARBA" id="ARBA00005417"/>
    </source>
</evidence>
<evidence type="ECO:0000256" key="4">
    <source>
        <dbReference type="ARBA" id="ARBA00022475"/>
    </source>
</evidence>
<evidence type="ECO:0000256" key="1">
    <source>
        <dbReference type="ARBA" id="ARBA00004202"/>
    </source>
</evidence>
<gene>
    <name evidence="9" type="ORF">RCG21_30625</name>
</gene>
<dbReference type="InterPro" id="IPR027417">
    <property type="entry name" value="P-loop_NTPase"/>
</dbReference>
<dbReference type="RefSeq" id="WP_308914198.1">
    <property type="nucleotide sequence ID" value="NZ_JAVGVR010000001.1"/>
</dbReference>
<dbReference type="SUPFAM" id="SSF52540">
    <property type="entry name" value="P-loop containing nucleoside triphosphate hydrolases"/>
    <property type="match status" value="1"/>
</dbReference>
<dbReference type="InterPro" id="IPR017911">
    <property type="entry name" value="MacB-like_ATP-bd"/>
</dbReference>
<dbReference type="PROSITE" id="PS00211">
    <property type="entry name" value="ABC_TRANSPORTER_1"/>
    <property type="match status" value="1"/>
</dbReference>
<dbReference type="InterPro" id="IPR050086">
    <property type="entry name" value="MetN_ABC_transporter-like"/>
</dbReference>